<dbReference type="OrthoDB" id="1668162at2759"/>
<protein>
    <recommendedName>
        <fullName evidence="7">FH2 domain-containing protein</fullName>
    </recommendedName>
</protein>
<comment type="caution">
    <text evidence="5">The sequence shown here is derived from an EMBL/GenBank/DDBJ whole genome shotgun (WGS) entry which is preliminary data.</text>
</comment>
<keyword evidence="6" id="KW-1185">Reference proteome</keyword>
<dbReference type="PANTHER" id="PTHR45691:SF6">
    <property type="entry name" value="PROTEIN DIAPHANOUS"/>
    <property type="match status" value="1"/>
</dbReference>
<feature type="compositionally biased region" description="Polar residues" evidence="2">
    <location>
        <begin position="60"/>
        <end position="73"/>
    </location>
</feature>
<dbReference type="SMART" id="SM01139">
    <property type="entry name" value="Drf_FH3"/>
    <property type="match status" value="1"/>
</dbReference>
<accession>A0A6A5C4H8</accession>
<evidence type="ECO:0000259" key="4">
    <source>
        <dbReference type="PROSITE" id="PS51444"/>
    </source>
</evidence>
<dbReference type="GO" id="GO:0005884">
    <property type="term" value="C:actin filament"/>
    <property type="evidence" value="ECO:0007669"/>
    <property type="project" value="TreeGrafter"/>
</dbReference>
<dbReference type="PROSITE" id="PS51232">
    <property type="entry name" value="GBD_FH3"/>
    <property type="match status" value="1"/>
</dbReference>
<dbReference type="InterPro" id="IPR015425">
    <property type="entry name" value="FH2_Formin"/>
</dbReference>
<dbReference type="Proteomes" id="UP000444721">
    <property type="component" value="Unassembled WGS sequence"/>
</dbReference>
<dbReference type="PROSITE" id="PS51444">
    <property type="entry name" value="FH2"/>
    <property type="match status" value="1"/>
</dbReference>
<dbReference type="InterPro" id="IPR010473">
    <property type="entry name" value="GTPase-bd"/>
</dbReference>
<feature type="compositionally biased region" description="Low complexity" evidence="2">
    <location>
        <begin position="37"/>
        <end position="59"/>
    </location>
</feature>
<feature type="coiled-coil region" evidence="1">
    <location>
        <begin position="1049"/>
        <end position="1076"/>
    </location>
</feature>
<feature type="compositionally biased region" description="Low complexity" evidence="2">
    <location>
        <begin position="655"/>
        <end position="679"/>
    </location>
</feature>
<feature type="compositionally biased region" description="Pro residues" evidence="2">
    <location>
        <begin position="693"/>
        <end position="711"/>
    </location>
</feature>
<dbReference type="InterPro" id="IPR010472">
    <property type="entry name" value="FH3_dom"/>
</dbReference>
<dbReference type="VEuPathDB" id="AmoebaDB:NfTy_022230"/>
<dbReference type="InterPro" id="IPR016024">
    <property type="entry name" value="ARM-type_fold"/>
</dbReference>
<dbReference type="Gene3D" id="1.25.10.10">
    <property type="entry name" value="Leucine-rich Repeat Variant"/>
    <property type="match status" value="1"/>
</dbReference>
<dbReference type="SUPFAM" id="SSF101447">
    <property type="entry name" value="Formin homology 2 domain (FH2 domain)"/>
    <property type="match status" value="1"/>
</dbReference>
<dbReference type="InterPro" id="IPR051412">
    <property type="entry name" value="Formin_Homology_Diaphanous_sf"/>
</dbReference>
<dbReference type="SUPFAM" id="SSF48371">
    <property type="entry name" value="ARM repeat"/>
    <property type="match status" value="1"/>
</dbReference>
<evidence type="ECO:0008006" key="7">
    <source>
        <dbReference type="Google" id="ProtNLM"/>
    </source>
</evidence>
<dbReference type="InterPro" id="IPR042201">
    <property type="entry name" value="FH2_Formin_sf"/>
</dbReference>
<dbReference type="PANTHER" id="PTHR45691">
    <property type="entry name" value="PROTEIN DIAPHANOUS"/>
    <property type="match status" value="1"/>
</dbReference>
<dbReference type="GeneID" id="68119077"/>
<evidence type="ECO:0000313" key="5">
    <source>
        <dbReference type="EMBL" id="KAF0982001.1"/>
    </source>
</evidence>
<evidence type="ECO:0000313" key="6">
    <source>
        <dbReference type="Proteomes" id="UP000444721"/>
    </source>
</evidence>
<dbReference type="Pfam" id="PF02181">
    <property type="entry name" value="FH2"/>
    <property type="match status" value="1"/>
</dbReference>
<dbReference type="VEuPathDB" id="AmoebaDB:NF0050020"/>
<feature type="domain" description="FH2" evidence="4">
    <location>
        <begin position="724"/>
        <end position="1128"/>
    </location>
</feature>
<sequence length="1175" mass="130485">MGKDNHSGEEEGSGSNSRKRSTMQKLFGKFKQGNDQSTATATATTTTASSSSSSSSSSSLPSNSHDSLPSSGLQHLNSFVKEAMPQDEEEINRRFMEAIEKVGIQNEQSKANVIARYNTNELKWDFVQSLRKTHDTFAMDEKNKVEYYITGLNKSSSQLSPSMDKINTDKSLQDMIKLVQGLTVQLRSQQISWLEDFIHQGGMYQLTCLLASTINFFSFFGHYSSSTENGQPGTHQTTLNNVEQLRSVILMSFTCLLNFNKGIEAFLQQRDAIRTMALVMDGASLKNRSTILLLLALLCHHSGQEAFELILDAMNHYKLVKREKARFQDLGNWILNENAYASGTSGAGTIYTGGSHGRASIEFRVNALMFINALITSTEDPKVAARIQQEFVNLGLVTILNSIDTEDPDLVVQISTFKELIANDLSHHFETLTSNSSDPLNIIEVLNGQLTSVSQKHFASMLNALLPISQSYEDTRTSIASRASVCVDNDIQEANFALLAKIIRQMVESIDSRGRLKDWTEETERLKQQVKTQQTSLNNLDEKLKAEKKKLETMLQNPQCDFSNASSEFEILKDLLSPLANFVKNRPSQQDVAVSIMNVQQATTTTTSGVTHSKPLPTPPGDVKTSTQSTESTTGSLVTTTTTTSPPPPPPPPSLQETQSVVMNSSSSTTTTTSTTTGMVPPPPPGMTTGGGVPPPPPGMAGGMPPPPPPGMTTGGVSQTSLPPLPTYSPNTNLRNVHIDPINKRVIKETVFIKKGVIDKLKQIHIDESRISELFGVEKDSTHSKAMNASSNDKAEKVSLIDAKRAYNIGIQLASMRLNFDAIRKAVITMDETAMSKNQINTLKSIVPTEEEVNLVSAFDGDASQLAEPDRFFYIMKDVSKIKERMEAWSFKLRYEDDLASLKPDIESLRLATHELKESKKFVKFLAVVLSIANYLNAKGRQKDQYGFHLSSLHKLKDTKASKGNEGLSLLHYLVEYIDTHQKDLSEFYDDMPNIPSAKKASIAQIKEVMQMIKASSNSLGETLAAIAREEDSPIHKQDKFIEKMKPFYEQTKADLGMLEEKLKKTQEGLEELAILFDEDKNLVTTKPEDFFTKLDEFFEMFKSARKFVQERKKKQEEALKKQQKPNTQFNVNNSTEKGVLEGLENSLRDGTAFKKRSLRANANLLAQELSMLKK</sequence>
<dbReference type="SMART" id="SM00498">
    <property type="entry name" value="FH2"/>
    <property type="match status" value="1"/>
</dbReference>
<dbReference type="InterPro" id="IPR011989">
    <property type="entry name" value="ARM-like"/>
</dbReference>
<dbReference type="VEuPathDB" id="AmoebaDB:FDP41_011862"/>
<reference evidence="5 6" key="1">
    <citation type="journal article" date="2019" name="Sci. Rep.">
        <title>Nanopore sequencing improves the draft genome of the human pathogenic amoeba Naegleria fowleri.</title>
        <authorList>
            <person name="Liechti N."/>
            <person name="Schurch N."/>
            <person name="Bruggmann R."/>
            <person name="Wittwer M."/>
        </authorList>
    </citation>
    <scope>NUCLEOTIDE SEQUENCE [LARGE SCALE GENOMIC DNA]</scope>
    <source>
        <strain evidence="5 6">ATCC 30894</strain>
    </source>
</reference>
<dbReference type="GO" id="GO:0031267">
    <property type="term" value="F:small GTPase binding"/>
    <property type="evidence" value="ECO:0007669"/>
    <property type="project" value="InterPro"/>
</dbReference>
<feature type="compositionally biased region" description="Pro residues" evidence="2">
    <location>
        <begin position="645"/>
        <end position="654"/>
    </location>
</feature>
<gene>
    <name evidence="5" type="ORF">FDP41_011862</name>
</gene>
<dbReference type="GO" id="GO:0030041">
    <property type="term" value="P:actin filament polymerization"/>
    <property type="evidence" value="ECO:0007669"/>
    <property type="project" value="TreeGrafter"/>
</dbReference>
<dbReference type="Gene3D" id="1.20.58.2220">
    <property type="entry name" value="Formin, FH2 domain"/>
    <property type="match status" value="1"/>
</dbReference>
<dbReference type="OMA" id="ANNCAIM"/>
<dbReference type="InterPro" id="IPR014768">
    <property type="entry name" value="GBD/FH3_dom"/>
</dbReference>
<feature type="compositionally biased region" description="Low complexity" evidence="2">
    <location>
        <begin position="625"/>
        <end position="644"/>
    </location>
</feature>
<dbReference type="GO" id="GO:0003779">
    <property type="term" value="F:actin binding"/>
    <property type="evidence" value="ECO:0007669"/>
    <property type="project" value="InterPro"/>
</dbReference>
<evidence type="ECO:0000256" key="1">
    <source>
        <dbReference type="SAM" id="Coils"/>
    </source>
</evidence>
<feature type="domain" description="GBD/FH3" evidence="3">
    <location>
        <begin position="83"/>
        <end position="537"/>
    </location>
</feature>
<keyword evidence="1" id="KW-0175">Coiled coil</keyword>
<dbReference type="EMBL" id="VFQX01000012">
    <property type="protein sequence ID" value="KAF0982001.1"/>
    <property type="molecule type" value="Genomic_DNA"/>
</dbReference>
<name>A0A6A5C4H8_NAEFO</name>
<feature type="region of interest" description="Disordered" evidence="2">
    <location>
        <begin position="604"/>
        <end position="731"/>
    </location>
</feature>
<dbReference type="AlphaFoldDB" id="A0A6A5C4H8"/>
<feature type="region of interest" description="Disordered" evidence="2">
    <location>
        <begin position="1"/>
        <end position="73"/>
    </location>
</feature>
<dbReference type="RefSeq" id="XP_044566714.1">
    <property type="nucleotide sequence ID" value="XM_044702318.1"/>
</dbReference>
<dbReference type="Pfam" id="PF06367">
    <property type="entry name" value="Drf_FH3"/>
    <property type="match status" value="1"/>
</dbReference>
<evidence type="ECO:0000256" key="2">
    <source>
        <dbReference type="SAM" id="MobiDB-lite"/>
    </source>
</evidence>
<feature type="coiled-coil region" evidence="1">
    <location>
        <begin position="516"/>
        <end position="557"/>
    </location>
</feature>
<dbReference type="SMART" id="SM01140">
    <property type="entry name" value="Drf_GBD"/>
    <property type="match status" value="1"/>
</dbReference>
<proteinExistence type="predicted"/>
<dbReference type="VEuPathDB" id="AmoebaDB:NfTy_022240"/>
<evidence type="ECO:0000259" key="3">
    <source>
        <dbReference type="PROSITE" id="PS51232"/>
    </source>
</evidence>
<dbReference type="Pfam" id="PF06371">
    <property type="entry name" value="Drf_GBD"/>
    <property type="match status" value="1"/>
</dbReference>
<organism evidence="5 6">
    <name type="scientific">Naegleria fowleri</name>
    <name type="common">Brain eating amoeba</name>
    <dbReference type="NCBI Taxonomy" id="5763"/>
    <lineage>
        <taxon>Eukaryota</taxon>
        <taxon>Discoba</taxon>
        <taxon>Heterolobosea</taxon>
        <taxon>Tetramitia</taxon>
        <taxon>Eutetramitia</taxon>
        <taxon>Vahlkampfiidae</taxon>
        <taxon>Naegleria</taxon>
    </lineage>
</organism>